<evidence type="ECO:0000313" key="4">
    <source>
        <dbReference type="Proteomes" id="UP000234560"/>
    </source>
</evidence>
<organism evidence="3 4">
    <name type="scientific">Corynebacterium pyruviciproducens</name>
    <dbReference type="NCBI Taxonomy" id="598660"/>
    <lineage>
        <taxon>Bacteria</taxon>
        <taxon>Bacillati</taxon>
        <taxon>Actinomycetota</taxon>
        <taxon>Actinomycetes</taxon>
        <taxon>Mycobacteriales</taxon>
        <taxon>Corynebacteriaceae</taxon>
        <taxon>Corynebacterium</taxon>
    </lineage>
</organism>
<reference evidence="3" key="1">
    <citation type="submission" date="2017-12" db="EMBL/GenBank/DDBJ databases">
        <authorList>
            <person name="Thomas-White K."/>
            <person name="Wolfe A.J."/>
        </authorList>
    </citation>
    <scope>NUCLEOTIDE SEQUENCE</scope>
    <source>
        <strain evidence="3">UMB0763</strain>
    </source>
</reference>
<dbReference type="RefSeq" id="WP_101679370.1">
    <property type="nucleotide sequence ID" value="NZ_CP136958.1"/>
</dbReference>
<feature type="region of interest" description="Disordered" evidence="1">
    <location>
        <begin position="364"/>
        <end position="394"/>
    </location>
</feature>
<gene>
    <name evidence="3" type="ORF">CYJ47_01930</name>
</gene>
<dbReference type="AlphaFoldDB" id="A0AAF1BZD4"/>
<reference evidence="3" key="2">
    <citation type="submission" date="2023-10" db="EMBL/GenBank/DDBJ databases">
        <authorList>
            <person name="Choi B."/>
        </authorList>
    </citation>
    <scope>NUCLEOTIDE SEQUENCE</scope>
    <source>
        <strain evidence="3">UMB0763</strain>
    </source>
</reference>
<dbReference type="Proteomes" id="UP000234560">
    <property type="component" value="Chromosome"/>
</dbReference>
<dbReference type="KEGG" id="cpyr:CYJ47_01930"/>
<proteinExistence type="predicted"/>
<feature type="compositionally biased region" description="Basic and acidic residues" evidence="1">
    <location>
        <begin position="375"/>
        <end position="391"/>
    </location>
</feature>
<evidence type="ECO:0000256" key="1">
    <source>
        <dbReference type="SAM" id="MobiDB-lite"/>
    </source>
</evidence>
<feature type="domain" description="Virulence-associated protein E-like" evidence="2">
    <location>
        <begin position="508"/>
        <end position="721"/>
    </location>
</feature>
<evidence type="ECO:0000259" key="2">
    <source>
        <dbReference type="Pfam" id="PF05272"/>
    </source>
</evidence>
<sequence>MNNRELTIATATTRTATTWENTYTTKQDLTARAYDPIVVNIKTHTYHNTNKKTREHFKDVGGYVGGHLKDGKRKKGHVLDRSFITLDIDNLDPDTDLINELTKLPFAWLAHTSLSHTAENPRWRVTFWLTRNVTPDEYEAIARRIAQDICPGLTWFDPTTFQPERLMYWASVLKDNKDYRAEISTGKPDLDPDSVLARYTDWHDVTTWPGVNTQHYTRHNTRNASVDTSVENPLSKKGLIGAFNRAHTITDVITNLIPGIYTPGTTKDRRTYAQGTSVNGLITYNNDTFAYSNHATDPASGMLLNAFDLTRVHKFGDLDVDTPDNVPTNKTPSYVAMMDYAQDDPQTRKENAHTRLAAVHELFAPIEHQQPATEDETRRDKTNEDENKTVPEEVEDPTDWVADLEINKNGAFRDSFTNFKLILTHDPRYATISWNEHAQKIEAREPAVLPWTQLTPGWTDNDTAMLKADIADRYNGLYAPNKMQDALLAAATTRSWHPVRTYFTHLPAWDGIPRLDTLLVDYLGAEDSKYMRAITRKPFVAAVVRTFKPGTKFDYVLTIKGPQGAGKSSLLAKLGGDWFTDNITLQDMRDKTAAEKLQGNLICELAELAGLRKTDAESIKAFITRREDKYRPAYGRHVVNIPRQNIFIGTTNVVDGFLRDPTGGRRWWIAEITGKGILDPLKMTDATRDQIWAEALHYAQQGEPLWLEGEVLDEAKAIQSDNIETDERAGIVQEYLEKPLPSNWEKIPLSARRIYLDGGSLPDRYFNPGMFTDMYMRDTVSKIEIWCECFGRDGDAMSRKDSFEISAIMQQLEGWKETGKRKRLDLYGRQRVFERTPVLEENRKEKGGTKGWDNHV</sequence>
<protein>
    <submittedName>
        <fullName evidence="3">Virulence-associated E family protein</fullName>
    </submittedName>
</protein>
<accession>A0AAF1BZD4</accession>
<evidence type="ECO:0000313" key="3">
    <source>
        <dbReference type="EMBL" id="WOT02555.1"/>
    </source>
</evidence>
<dbReference type="PANTHER" id="PTHR34985">
    <property type="entry name" value="SLR0554 PROTEIN"/>
    <property type="match status" value="1"/>
</dbReference>
<name>A0AAF1BZD4_9CORY</name>
<dbReference type="EMBL" id="CP136958">
    <property type="protein sequence ID" value="WOT02555.1"/>
    <property type="molecule type" value="Genomic_DNA"/>
</dbReference>
<dbReference type="PANTHER" id="PTHR34985:SF1">
    <property type="entry name" value="SLR0554 PROTEIN"/>
    <property type="match status" value="1"/>
</dbReference>
<dbReference type="InterPro" id="IPR007936">
    <property type="entry name" value="VapE-like_dom"/>
</dbReference>
<dbReference type="Pfam" id="PF05272">
    <property type="entry name" value="VapE-like_dom"/>
    <property type="match status" value="1"/>
</dbReference>